<evidence type="ECO:0000256" key="1">
    <source>
        <dbReference type="ARBA" id="ARBA00004651"/>
    </source>
</evidence>
<accession>A0A2R6Y582</accession>
<comment type="similarity">
    <text evidence="7">Belongs to the binding-protein-dependent transport system permease family.</text>
</comment>
<evidence type="ECO:0000256" key="5">
    <source>
        <dbReference type="ARBA" id="ARBA00022989"/>
    </source>
</evidence>
<feature type="domain" description="ABC transmembrane type-1" evidence="9">
    <location>
        <begin position="101"/>
        <end position="281"/>
    </location>
</feature>
<feature type="transmembrane region" description="Helical" evidence="7">
    <location>
        <begin position="110"/>
        <end position="128"/>
    </location>
</feature>
<dbReference type="Proteomes" id="UP000244338">
    <property type="component" value="Unassembled WGS sequence"/>
</dbReference>
<feature type="transmembrane region" description="Helical" evidence="7">
    <location>
        <begin position="49"/>
        <end position="67"/>
    </location>
</feature>
<proteinExistence type="inferred from homology"/>
<dbReference type="PANTHER" id="PTHR30151">
    <property type="entry name" value="ALKANE SULFONATE ABC TRANSPORTER-RELATED, MEMBRANE SUBUNIT"/>
    <property type="match status" value="1"/>
</dbReference>
<dbReference type="GO" id="GO:0055085">
    <property type="term" value="P:transmembrane transport"/>
    <property type="evidence" value="ECO:0007669"/>
    <property type="project" value="InterPro"/>
</dbReference>
<evidence type="ECO:0000256" key="4">
    <source>
        <dbReference type="ARBA" id="ARBA00022692"/>
    </source>
</evidence>
<protein>
    <submittedName>
        <fullName evidence="10">Hydroxymethylpyrimidine ABC transporter, transmembrane component</fullName>
    </submittedName>
</protein>
<dbReference type="EMBL" id="PEBX01000002">
    <property type="protein sequence ID" value="PTQ57822.1"/>
    <property type="molecule type" value="Genomic_DNA"/>
</dbReference>
<evidence type="ECO:0000256" key="2">
    <source>
        <dbReference type="ARBA" id="ARBA00022448"/>
    </source>
</evidence>
<dbReference type="InterPro" id="IPR000515">
    <property type="entry name" value="MetI-like"/>
</dbReference>
<feature type="transmembrane region" description="Helical" evidence="7">
    <location>
        <begin position="166"/>
        <end position="186"/>
    </location>
</feature>
<comment type="caution">
    <text evidence="10">The sequence shown here is derived from an EMBL/GenBank/DDBJ whole genome shotgun (WGS) entry which is preliminary data.</text>
</comment>
<dbReference type="Gene3D" id="1.10.3720.10">
    <property type="entry name" value="MetI-like"/>
    <property type="match status" value="1"/>
</dbReference>
<sequence length="293" mass="32556">MLDADGSYGARGPQATDDGTRPKSDKAELDLNALYNRHRQTERRKARHIRIVQLLLLVLFIVAWQIAASRRWIDPLLFSTPEKVLAQGVKLYQEGTLIGHIFTTVWETSVGFISATVLGVFLAALLWFSPTLSRIIDPYIVVLNSMPKVALGPLFIVVFGSGALSIIMMAISVAVIITTLVVYGSFRETDKNWIKMARTFGASRCQLFRTIVFPASMPAILSALKVNVGLAWVGVIVGEFLVSKRGLGYLIIYGFQVFNFTLVMLGLVLISILATLMYQIVAHIEKLSMRFKM</sequence>
<keyword evidence="3" id="KW-1003">Cell membrane</keyword>
<dbReference type="GO" id="GO:0005886">
    <property type="term" value="C:plasma membrane"/>
    <property type="evidence" value="ECO:0007669"/>
    <property type="project" value="UniProtKB-SubCell"/>
</dbReference>
<evidence type="ECO:0000256" key="6">
    <source>
        <dbReference type="ARBA" id="ARBA00023136"/>
    </source>
</evidence>
<dbReference type="InterPro" id="IPR035906">
    <property type="entry name" value="MetI-like_sf"/>
</dbReference>
<dbReference type="SUPFAM" id="SSF161098">
    <property type="entry name" value="MetI-like"/>
    <property type="match status" value="1"/>
</dbReference>
<keyword evidence="2 7" id="KW-0813">Transport</keyword>
<feature type="region of interest" description="Disordered" evidence="8">
    <location>
        <begin position="1"/>
        <end position="25"/>
    </location>
</feature>
<evidence type="ECO:0000256" key="7">
    <source>
        <dbReference type="RuleBase" id="RU363032"/>
    </source>
</evidence>
<dbReference type="Pfam" id="PF00528">
    <property type="entry name" value="BPD_transp_1"/>
    <property type="match status" value="1"/>
</dbReference>
<evidence type="ECO:0000259" key="9">
    <source>
        <dbReference type="PROSITE" id="PS50928"/>
    </source>
</evidence>
<keyword evidence="6 7" id="KW-0472">Membrane</keyword>
<feature type="transmembrane region" description="Helical" evidence="7">
    <location>
        <begin position="140"/>
        <end position="160"/>
    </location>
</feature>
<dbReference type="PANTHER" id="PTHR30151:SF19">
    <property type="entry name" value="ABC TRANSPORTER PERMEASE"/>
    <property type="match status" value="1"/>
</dbReference>
<evidence type="ECO:0000256" key="8">
    <source>
        <dbReference type="SAM" id="MobiDB-lite"/>
    </source>
</evidence>
<keyword evidence="4 7" id="KW-0812">Transmembrane</keyword>
<evidence type="ECO:0000256" key="3">
    <source>
        <dbReference type="ARBA" id="ARBA00022475"/>
    </source>
</evidence>
<evidence type="ECO:0000313" key="10">
    <source>
        <dbReference type="EMBL" id="PTQ57822.1"/>
    </source>
</evidence>
<gene>
    <name evidence="10" type="ORF">BSOLF_0684</name>
</gene>
<reference evidence="11" key="1">
    <citation type="journal article" date="2018" name="Sci. Rep.">
        <title>Lignite coal burning seam in the remote Altai Mountains harbors a hydrogen-driven thermophilic microbial community.</title>
        <authorList>
            <person name="Kadnikov V.V."/>
            <person name="Mardanov A.V."/>
            <person name="Ivasenko D.A."/>
            <person name="Antsiferov D.V."/>
            <person name="Beletsky A.V."/>
            <person name="Karnachuk O.V."/>
            <person name="Ravin N.V."/>
        </authorList>
    </citation>
    <scope>NUCLEOTIDE SEQUENCE [LARGE SCALE GENOMIC DNA]</scope>
</reference>
<evidence type="ECO:0000313" key="11">
    <source>
        <dbReference type="Proteomes" id="UP000244338"/>
    </source>
</evidence>
<keyword evidence="5 7" id="KW-1133">Transmembrane helix</keyword>
<comment type="subcellular location">
    <subcellularLocation>
        <location evidence="1 7">Cell membrane</location>
        <topology evidence="1 7">Multi-pass membrane protein</topology>
    </subcellularLocation>
</comment>
<dbReference type="PROSITE" id="PS50928">
    <property type="entry name" value="ABC_TM1"/>
    <property type="match status" value="1"/>
</dbReference>
<dbReference type="CDD" id="cd06261">
    <property type="entry name" value="TM_PBP2"/>
    <property type="match status" value="1"/>
</dbReference>
<name>A0A2R6Y582_9BACL</name>
<feature type="transmembrane region" description="Helical" evidence="7">
    <location>
        <begin position="207"/>
        <end position="237"/>
    </location>
</feature>
<dbReference type="AlphaFoldDB" id="A0A2R6Y582"/>
<feature type="transmembrane region" description="Helical" evidence="7">
    <location>
        <begin position="257"/>
        <end position="281"/>
    </location>
</feature>
<organism evidence="10 11">
    <name type="scientific">Candidatus Carbonibacillus altaicus</name>
    <dbReference type="NCBI Taxonomy" id="2163959"/>
    <lineage>
        <taxon>Bacteria</taxon>
        <taxon>Bacillati</taxon>
        <taxon>Bacillota</taxon>
        <taxon>Bacilli</taxon>
        <taxon>Bacillales</taxon>
        <taxon>Candidatus Carbonibacillus</taxon>
    </lineage>
</organism>